<keyword evidence="3" id="KW-1185">Reference proteome</keyword>
<evidence type="ECO:0000313" key="3">
    <source>
        <dbReference type="Proteomes" id="UP001145022"/>
    </source>
</evidence>
<organism evidence="2 3">
    <name type="scientific">Pseudomonas atacamensis</name>
    <dbReference type="NCBI Taxonomy" id="2565368"/>
    <lineage>
        <taxon>Bacteria</taxon>
        <taxon>Pseudomonadati</taxon>
        <taxon>Pseudomonadota</taxon>
        <taxon>Gammaproteobacteria</taxon>
        <taxon>Pseudomonadales</taxon>
        <taxon>Pseudomonadaceae</taxon>
        <taxon>Pseudomonas</taxon>
    </lineage>
</organism>
<evidence type="ECO:0000313" key="2">
    <source>
        <dbReference type="EMBL" id="GLH44480.1"/>
    </source>
</evidence>
<accession>A0ABQ5PLT1</accession>
<proteinExistence type="predicted"/>
<gene>
    <name evidence="2" type="ORF">RS3R1_35680</name>
</gene>
<feature type="region of interest" description="Disordered" evidence="1">
    <location>
        <begin position="1"/>
        <end position="20"/>
    </location>
</feature>
<evidence type="ECO:0000256" key="1">
    <source>
        <dbReference type="SAM" id="MobiDB-lite"/>
    </source>
</evidence>
<reference evidence="2" key="3">
    <citation type="journal article" date="2023" name="J. Biotechnol.">
        <title>Draft Genome Sequences of Endophytic Pseudomonas Strains, Isolated from the Interior of Brassicaceae Plants.</title>
        <authorList>
            <person name="Kaneko H."/>
            <person name="Furuya T."/>
        </authorList>
    </citation>
    <scope>NUCLEOTIDE SEQUENCE</scope>
    <source>
        <strain evidence="2">RS3R-1</strain>
    </source>
</reference>
<dbReference type="Proteomes" id="UP001145022">
    <property type="component" value="Unassembled WGS sequence"/>
</dbReference>
<protein>
    <submittedName>
        <fullName evidence="2">Uncharacterized protein</fullName>
    </submittedName>
</protein>
<dbReference type="EMBL" id="BSCQ01000042">
    <property type="protein sequence ID" value="GLH44480.1"/>
    <property type="molecule type" value="Genomic_DNA"/>
</dbReference>
<sequence>MNKRSSPLKGATRRENTRDAQPLKRDQYLSFSFKYFKDCDDVGQSLATWADENLLGPFIAKLHHISTVNITELQTQKSVTNYKNFPPTDKTYFSCPSDLDKDENWGVIRNIGGQKQRVAGFLRDNIFYIVFLDRDHKFWPSEN</sequence>
<name>A0ABQ5PLT1_9PSED</name>
<reference evidence="2" key="1">
    <citation type="journal article" date="2021" name="Sci. Rep.">
        <title>An efficient direct screening system for microorganisms that activate plant immune responses based on plant-microbe interactions using cultured plant cells.</title>
        <authorList>
            <person name="Kurokawa M."/>
            <person name="Nakano M."/>
            <person name="Kitahata N."/>
            <person name="Kuchitsu K."/>
            <person name="Furuya T."/>
        </authorList>
    </citation>
    <scope>NUCLEOTIDE SEQUENCE</scope>
    <source>
        <strain evidence="2">RS3R-1</strain>
    </source>
</reference>
<comment type="caution">
    <text evidence="2">The sequence shown here is derived from an EMBL/GenBank/DDBJ whole genome shotgun (WGS) entry which is preliminary data.</text>
</comment>
<reference evidence="2" key="2">
    <citation type="submission" date="2022-11" db="EMBL/GenBank/DDBJ databases">
        <title>Draft genome sequencing of Pseudomonas atacamensis RS3R1.</title>
        <authorList>
            <person name="Furuya T."/>
            <person name="Kaneko H."/>
        </authorList>
    </citation>
    <scope>NUCLEOTIDE SEQUENCE</scope>
    <source>
        <strain evidence="2">RS3R-1</strain>
    </source>
</reference>